<feature type="signal peptide" evidence="2">
    <location>
        <begin position="1"/>
        <end position="37"/>
    </location>
</feature>
<organism evidence="3 4">
    <name type="scientific">Mycolicibacterium neoaurum</name>
    <name type="common">Mycobacterium neoaurum</name>
    <dbReference type="NCBI Taxonomy" id="1795"/>
    <lineage>
        <taxon>Bacteria</taxon>
        <taxon>Bacillati</taxon>
        <taxon>Actinomycetota</taxon>
        <taxon>Actinomycetes</taxon>
        <taxon>Mycobacteriales</taxon>
        <taxon>Mycobacteriaceae</taxon>
        <taxon>Mycolicibacterium</taxon>
    </lineage>
</organism>
<evidence type="ECO:0000313" key="3">
    <source>
        <dbReference type="EMBL" id="CDQ45775.1"/>
    </source>
</evidence>
<reference evidence="3" key="1">
    <citation type="submission" date="2014-05" db="EMBL/GenBank/DDBJ databases">
        <authorList>
            <person name="Urmite Genomes"/>
        </authorList>
    </citation>
    <scope>NUCLEOTIDE SEQUENCE</scope>
    <source>
        <strain evidence="3">DSM 44074</strain>
    </source>
</reference>
<evidence type="ECO:0000256" key="2">
    <source>
        <dbReference type="SAM" id="SignalP"/>
    </source>
</evidence>
<protein>
    <submittedName>
        <fullName evidence="3">Uncharacterized protein</fullName>
    </submittedName>
</protein>
<gene>
    <name evidence="3" type="ORF">BN1047_03675</name>
</gene>
<evidence type="ECO:0000313" key="4">
    <source>
        <dbReference type="Proteomes" id="UP000028864"/>
    </source>
</evidence>
<dbReference type="Proteomes" id="UP000028864">
    <property type="component" value="Unassembled WGS sequence"/>
</dbReference>
<dbReference type="AlphaFoldDB" id="A0AAV2WNT5"/>
<dbReference type="EMBL" id="LK021339">
    <property type="protein sequence ID" value="CDQ45775.1"/>
    <property type="molecule type" value="Genomic_DNA"/>
</dbReference>
<keyword evidence="2" id="KW-0732">Signal</keyword>
<name>A0AAV2WNT5_MYCNE</name>
<accession>A0AAV2WNT5</accession>
<sequence>MPETTRSLWRLATKMTAMGLGTAAVAAAFATVGAATAAADVKEITPRPNVTSRQASEFDKNALRRSGQGVARGALADTRRADGGGIQTQGEVRDGIIAVPGTTSNPFGVRANGQFRRGAPLGSW</sequence>
<dbReference type="RefSeq" id="WP_030136184.1">
    <property type="nucleotide sequence ID" value="NZ_CP074376.1"/>
</dbReference>
<reference evidence="3" key="2">
    <citation type="submission" date="2015-09" db="EMBL/GenBank/DDBJ databases">
        <title>Draft genome sequence of Mycobacterium neoaurum DSM 44074.</title>
        <authorList>
            <person name="Croce O."/>
            <person name="Robert C."/>
            <person name="Raoult D."/>
            <person name="Drancourt M."/>
        </authorList>
    </citation>
    <scope>NUCLEOTIDE SEQUENCE</scope>
    <source>
        <strain evidence="3">DSM 44074</strain>
    </source>
</reference>
<feature type="region of interest" description="Disordered" evidence="1">
    <location>
        <begin position="48"/>
        <end position="111"/>
    </location>
</feature>
<feature type="chain" id="PRO_5043988166" evidence="2">
    <location>
        <begin position="38"/>
        <end position="124"/>
    </location>
</feature>
<evidence type="ECO:0000256" key="1">
    <source>
        <dbReference type="SAM" id="MobiDB-lite"/>
    </source>
</evidence>
<proteinExistence type="predicted"/>